<dbReference type="AlphaFoldDB" id="A0A8W8MX73"/>
<protein>
    <submittedName>
        <fullName evidence="2">Uncharacterized protein</fullName>
    </submittedName>
</protein>
<dbReference type="EnsemblMetazoa" id="G35471.8">
    <property type="protein sequence ID" value="G35471.8:cds"/>
    <property type="gene ID" value="G35471"/>
</dbReference>
<evidence type="ECO:0000313" key="3">
    <source>
        <dbReference type="Proteomes" id="UP000005408"/>
    </source>
</evidence>
<feature type="signal peptide" evidence="1">
    <location>
        <begin position="1"/>
        <end position="24"/>
    </location>
</feature>
<dbReference type="EnsemblMetazoa" id="G35471.7">
    <property type="protein sequence ID" value="G35471.7:cds"/>
    <property type="gene ID" value="G35471"/>
</dbReference>
<evidence type="ECO:0000313" key="2">
    <source>
        <dbReference type="EnsemblMetazoa" id="G35471.7:cds"/>
    </source>
</evidence>
<feature type="chain" id="PRO_5042431983" evidence="1">
    <location>
        <begin position="25"/>
        <end position="106"/>
    </location>
</feature>
<dbReference type="EnsemblMetazoa" id="G35471.6">
    <property type="protein sequence ID" value="G35471.6:cds"/>
    <property type="gene ID" value="G35471"/>
</dbReference>
<reference evidence="2" key="1">
    <citation type="submission" date="2022-08" db="UniProtKB">
        <authorList>
            <consortium name="EnsemblMetazoa"/>
        </authorList>
    </citation>
    <scope>IDENTIFICATION</scope>
    <source>
        <strain evidence="2">05x7-T-G4-1.051#20</strain>
    </source>
</reference>
<keyword evidence="1" id="KW-0732">Signal</keyword>
<accession>A0A8W8MX73</accession>
<dbReference type="Proteomes" id="UP000005408">
    <property type="component" value="Unassembled WGS sequence"/>
</dbReference>
<keyword evidence="3" id="KW-1185">Reference proteome</keyword>
<proteinExistence type="predicted"/>
<organism evidence="2 3">
    <name type="scientific">Magallana gigas</name>
    <name type="common">Pacific oyster</name>
    <name type="synonym">Crassostrea gigas</name>
    <dbReference type="NCBI Taxonomy" id="29159"/>
    <lineage>
        <taxon>Eukaryota</taxon>
        <taxon>Metazoa</taxon>
        <taxon>Spiralia</taxon>
        <taxon>Lophotrochozoa</taxon>
        <taxon>Mollusca</taxon>
        <taxon>Bivalvia</taxon>
        <taxon>Autobranchia</taxon>
        <taxon>Pteriomorphia</taxon>
        <taxon>Ostreida</taxon>
        <taxon>Ostreoidea</taxon>
        <taxon>Ostreidae</taxon>
        <taxon>Magallana</taxon>
    </lineage>
</organism>
<sequence>MNRQTFFVLLLVAGILLTISDVEGKLGHFSSVRKLLRKKREINGFPENGRSGLRVGPNTGIGRDLAKEVNSLDITSCEGPTLDERRHSEFVHFLRKLLFPFNVTFV</sequence>
<name>A0A8W8MX73_MAGGI</name>
<evidence type="ECO:0000256" key="1">
    <source>
        <dbReference type="SAM" id="SignalP"/>
    </source>
</evidence>